<sequence length="77" mass="8497">MPEQQQVTGPFETPLELASRQVAEAEQRQARQTDLIAGLTGGEEVLAHAQQLLAEITRTLTIAQAHRSLLFSLDKDE</sequence>
<evidence type="ECO:0000313" key="4">
    <source>
        <dbReference type="Proteomes" id="UP001156856"/>
    </source>
</evidence>
<reference evidence="1 3" key="3">
    <citation type="submission" date="2019-07" db="EMBL/GenBank/DDBJ databases">
        <title>Whole genome shotgun sequence of Methylobacterium oxalidis NBRC 107715.</title>
        <authorList>
            <person name="Hosoyama A."/>
            <person name="Uohara A."/>
            <person name="Ohji S."/>
            <person name="Ichikawa N."/>
        </authorList>
    </citation>
    <scope>NUCLEOTIDE SEQUENCE [LARGE SCALE GENOMIC DNA]</scope>
    <source>
        <strain evidence="1 3">NBRC 107715</strain>
    </source>
</reference>
<organism evidence="1 3">
    <name type="scientific">Methylobacterium oxalidis</name>
    <dbReference type="NCBI Taxonomy" id="944322"/>
    <lineage>
        <taxon>Bacteria</taxon>
        <taxon>Pseudomonadati</taxon>
        <taxon>Pseudomonadota</taxon>
        <taxon>Alphaproteobacteria</taxon>
        <taxon>Hyphomicrobiales</taxon>
        <taxon>Methylobacteriaceae</taxon>
        <taxon>Methylobacterium</taxon>
    </lineage>
</organism>
<reference evidence="4" key="2">
    <citation type="journal article" date="2019" name="Int. J. Syst. Evol. Microbiol.">
        <title>The Global Catalogue of Microorganisms (GCM) 10K type strain sequencing project: providing services to taxonomists for standard genome sequencing and annotation.</title>
        <authorList>
            <consortium name="The Broad Institute Genomics Platform"/>
            <consortium name="The Broad Institute Genome Sequencing Center for Infectious Disease"/>
            <person name="Wu L."/>
            <person name="Ma J."/>
        </authorList>
    </citation>
    <scope>NUCLEOTIDE SEQUENCE [LARGE SCALE GENOMIC DNA]</scope>
    <source>
        <strain evidence="4">NBRC 107715</strain>
    </source>
</reference>
<keyword evidence="4" id="KW-1185">Reference proteome</keyword>
<dbReference type="AlphaFoldDB" id="A0A512JBF0"/>
<protein>
    <submittedName>
        <fullName evidence="1">Uncharacterized protein</fullName>
    </submittedName>
</protein>
<dbReference type="RefSeq" id="WP_147028765.1">
    <property type="nucleotide sequence ID" value="NZ_BJZU01000145.1"/>
</dbReference>
<proteinExistence type="predicted"/>
<accession>A0A512JBF0</accession>
<dbReference type="EMBL" id="BJZU01000145">
    <property type="protein sequence ID" value="GEP07292.1"/>
    <property type="molecule type" value="Genomic_DNA"/>
</dbReference>
<evidence type="ECO:0000313" key="2">
    <source>
        <dbReference type="EMBL" id="GLS65136.1"/>
    </source>
</evidence>
<dbReference type="EMBL" id="BSPK01000062">
    <property type="protein sequence ID" value="GLS65136.1"/>
    <property type="molecule type" value="Genomic_DNA"/>
</dbReference>
<comment type="caution">
    <text evidence="1">The sequence shown here is derived from an EMBL/GenBank/DDBJ whole genome shotgun (WGS) entry which is preliminary data.</text>
</comment>
<reference evidence="2" key="1">
    <citation type="journal article" date="2014" name="Int. J. Syst. Evol. Microbiol.">
        <title>Complete genome of a new Firmicutes species belonging to the dominant human colonic microbiota ('Ruminococcus bicirculans') reveals two chromosomes and a selective capacity to utilize plant glucans.</title>
        <authorList>
            <consortium name="NISC Comparative Sequencing Program"/>
            <person name="Wegmann U."/>
            <person name="Louis P."/>
            <person name="Goesmann A."/>
            <person name="Henrissat B."/>
            <person name="Duncan S.H."/>
            <person name="Flint H.J."/>
        </authorList>
    </citation>
    <scope>NUCLEOTIDE SEQUENCE</scope>
    <source>
        <strain evidence="2">NBRC 107715</strain>
    </source>
</reference>
<evidence type="ECO:0000313" key="1">
    <source>
        <dbReference type="EMBL" id="GEP07292.1"/>
    </source>
</evidence>
<gene>
    <name evidence="2" type="ORF">GCM10007888_35180</name>
    <name evidence="1" type="ORF">MOX02_53300</name>
</gene>
<reference evidence="2" key="4">
    <citation type="submission" date="2023-01" db="EMBL/GenBank/DDBJ databases">
        <title>Draft genome sequence of Methylobacterium oxalidis strain NBRC 107715.</title>
        <authorList>
            <person name="Sun Q."/>
            <person name="Mori K."/>
        </authorList>
    </citation>
    <scope>NUCLEOTIDE SEQUENCE</scope>
    <source>
        <strain evidence="2">NBRC 107715</strain>
    </source>
</reference>
<dbReference type="Proteomes" id="UP000321960">
    <property type="component" value="Unassembled WGS sequence"/>
</dbReference>
<evidence type="ECO:0000313" key="3">
    <source>
        <dbReference type="Proteomes" id="UP000321960"/>
    </source>
</evidence>
<dbReference type="Proteomes" id="UP001156856">
    <property type="component" value="Unassembled WGS sequence"/>
</dbReference>
<name>A0A512JBF0_9HYPH</name>